<reference evidence="3 5" key="1">
    <citation type="journal article" date="2008" name="Science">
        <title>The Physcomitrella genome reveals evolutionary insights into the conquest of land by plants.</title>
        <authorList>
            <person name="Rensing S."/>
            <person name="Lang D."/>
            <person name="Zimmer A."/>
            <person name="Terry A."/>
            <person name="Salamov A."/>
            <person name="Shapiro H."/>
            <person name="Nishiyama T."/>
            <person name="Perroud P.-F."/>
            <person name="Lindquist E."/>
            <person name="Kamisugi Y."/>
            <person name="Tanahashi T."/>
            <person name="Sakakibara K."/>
            <person name="Fujita T."/>
            <person name="Oishi K."/>
            <person name="Shin-I T."/>
            <person name="Kuroki Y."/>
            <person name="Toyoda A."/>
            <person name="Suzuki Y."/>
            <person name="Hashimoto A."/>
            <person name="Yamaguchi K."/>
            <person name="Sugano A."/>
            <person name="Kohara Y."/>
            <person name="Fujiyama A."/>
            <person name="Anterola A."/>
            <person name="Aoki S."/>
            <person name="Ashton N."/>
            <person name="Barbazuk W.B."/>
            <person name="Barker E."/>
            <person name="Bennetzen J."/>
            <person name="Bezanilla M."/>
            <person name="Blankenship R."/>
            <person name="Cho S.H."/>
            <person name="Dutcher S."/>
            <person name="Estelle M."/>
            <person name="Fawcett J.A."/>
            <person name="Gundlach H."/>
            <person name="Hanada K."/>
            <person name="Heyl A."/>
            <person name="Hicks K.A."/>
            <person name="Hugh J."/>
            <person name="Lohr M."/>
            <person name="Mayer K."/>
            <person name="Melkozernov A."/>
            <person name="Murata T."/>
            <person name="Nelson D."/>
            <person name="Pils B."/>
            <person name="Prigge M."/>
            <person name="Reiss B."/>
            <person name="Renner T."/>
            <person name="Rombauts S."/>
            <person name="Rushton P."/>
            <person name="Sanderfoot A."/>
            <person name="Schween G."/>
            <person name="Shiu S.-H."/>
            <person name="Stueber K."/>
            <person name="Theodoulou F.L."/>
            <person name="Tu H."/>
            <person name="Van de Peer Y."/>
            <person name="Verrier P.J."/>
            <person name="Waters E."/>
            <person name="Wood A."/>
            <person name="Yang L."/>
            <person name="Cove D."/>
            <person name="Cuming A."/>
            <person name="Hasebe M."/>
            <person name="Lucas S."/>
            <person name="Mishler D.B."/>
            <person name="Reski R."/>
            <person name="Grigoriev I."/>
            <person name="Quatrano R.S."/>
            <person name="Boore J.L."/>
        </authorList>
    </citation>
    <scope>NUCLEOTIDE SEQUENCE [LARGE SCALE GENOMIC DNA]</scope>
    <source>
        <strain evidence="4 5">cv. Gransden 2004</strain>
    </source>
</reference>
<evidence type="ECO:0000256" key="1">
    <source>
        <dbReference type="SAM" id="Coils"/>
    </source>
</evidence>
<accession>A0A2K1IJM6</accession>
<feature type="compositionally biased region" description="Polar residues" evidence="2">
    <location>
        <begin position="206"/>
        <end position="232"/>
    </location>
</feature>
<feature type="compositionally biased region" description="Low complexity" evidence="2">
    <location>
        <begin position="440"/>
        <end position="455"/>
    </location>
</feature>
<feature type="region of interest" description="Disordered" evidence="2">
    <location>
        <begin position="1328"/>
        <end position="1358"/>
    </location>
</feature>
<feature type="coiled-coil region" evidence="1">
    <location>
        <begin position="640"/>
        <end position="686"/>
    </location>
</feature>
<feature type="region of interest" description="Disordered" evidence="2">
    <location>
        <begin position="40"/>
        <end position="91"/>
    </location>
</feature>
<proteinExistence type="predicted"/>
<evidence type="ECO:0000313" key="4">
    <source>
        <dbReference type="EnsemblPlants" id="Pp3c23_16280V3.1"/>
    </source>
</evidence>
<keyword evidence="1" id="KW-0175">Coiled coil</keyword>
<evidence type="ECO:0000313" key="5">
    <source>
        <dbReference type="Proteomes" id="UP000006727"/>
    </source>
</evidence>
<reference evidence="3 5" key="2">
    <citation type="journal article" date="2018" name="Plant J.">
        <title>The Physcomitrella patens chromosome-scale assembly reveals moss genome structure and evolution.</title>
        <authorList>
            <person name="Lang D."/>
            <person name="Ullrich K.K."/>
            <person name="Murat F."/>
            <person name="Fuchs J."/>
            <person name="Jenkins J."/>
            <person name="Haas F.B."/>
            <person name="Piednoel M."/>
            <person name="Gundlach H."/>
            <person name="Van Bel M."/>
            <person name="Meyberg R."/>
            <person name="Vives C."/>
            <person name="Morata J."/>
            <person name="Symeonidi A."/>
            <person name="Hiss M."/>
            <person name="Muchero W."/>
            <person name="Kamisugi Y."/>
            <person name="Saleh O."/>
            <person name="Blanc G."/>
            <person name="Decker E.L."/>
            <person name="van Gessel N."/>
            <person name="Grimwood J."/>
            <person name="Hayes R.D."/>
            <person name="Graham S.W."/>
            <person name="Gunter L.E."/>
            <person name="McDaniel S.F."/>
            <person name="Hoernstein S.N.W."/>
            <person name="Larsson A."/>
            <person name="Li F.W."/>
            <person name="Perroud P.F."/>
            <person name="Phillips J."/>
            <person name="Ranjan P."/>
            <person name="Rokshar D.S."/>
            <person name="Rothfels C.J."/>
            <person name="Schneider L."/>
            <person name="Shu S."/>
            <person name="Stevenson D.W."/>
            <person name="Thummler F."/>
            <person name="Tillich M."/>
            <person name="Villarreal Aguilar J.C."/>
            <person name="Widiez T."/>
            <person name="Wong G.K."/>
            <person name="Wymore A."/>
            <person name="Zhang Y."/>
            <person name="Zimmer A.D."/>
            <person name="Quatrano R.S."/>
            <person name="Mayer K.F.X."/>
            <person name="Goodstein D."/>
            <person name="Casacuberta J.M."/>
            <person name="Vandepoele K."/>
            <person name="Reski R."/>
            <person name="Cuming A.C."/>
            <person name="Tuskan G.A."/>
            <person name="Maumus F."/>
            <person name="Salse J."/>
            <person name="Schmutz J."/>
            <person name="Rensing S.A."/>
        </authorList>
    </citation>
    <scope>NUCLEOTIDE SEQUENCE [LARGE SCALE GENOMIC DNA]</scope>
    <source>
        <strain evidence="4 5">cv. Gransden 2004</strain>
    </source>
</reference>
<keyword evidence="5" id="KW-1185">Reference proteome</keyword>
<dbReference type="Proteomes" id="UP000006727">
    <property type="component" value="Chromosome 23"/>
</dbReference>
<feature type="coiled-coil region" evidence="1">
    <location>
        <begin position="530"/>
        <end position="557"/>
    </location>
</feature>
<name>A0A2K1IJM6_PHYPA</name>
<dbReference type="Gramene" id="Pp3c23_16280V3.1">
    <property type="protein sequence ID" value="Pp3c23_16280V3.1"/>
    <property type="gene ID" value="Pp3c23_16280"/>
</dbReference>
<sequence length="1358" mass="151362">MTGTFGVATAAAKPVSLIQRLKRGASATLVTFKAAPTPTLTEIERARPSSAQGIGNRTSSDNKSYRGPPPRSRNSSRMSGGVGPSITYGRGSTALKTLTSSAIKVRSLDEECSAYEKPSNVSNRGKRYVAENRDEVHINRGSTTTLGPTRPASTLSGRSKFANHRASGGLVWEISRNGSNKTLAASKTDLEEEERTVVRIPRRQNVRASQRNSNDSGYDRYSSPSDLSQLGHQQRRFRREPTRGLREWKGEFVRGSQRLEELQSCQDATGVATQAFMTTDGSHRLVENRPASASVRVIKGASLPLAAQHGVDQNWEPLRRQTSLLKDIVKDTKMREEVKNKAERLQLQSVDEIDLDEGGISRDNHGQDHVKDSVEEFTEEHRVDRLASSRHIIDQPCSLERTSLESLNKTMIRLTHGDYLGPLTPPLGTAAHLTLVEQNTNSPAGNASSSNSSTSHLQLGGKLQDQQVLHSPAVESRGRAFRRRNYEKAHYNANDEKIAHLQRAFGELKGSMEGEKIGIEVEGEGWRGGVDRLEMELESVKEIENELISEKDNFKNEIKTKLLEFKVDTEKLFQREREQVQMMVEERIERQLKSLPLGSGWAEVKNEMQLLWSEMDSLIKSRQDLANHVEHLTVVAKKEQDMLKSENGSLRNELQSLQDDGAEVIMETVKEELRQTMEKIKNGETDMKLEIQGLKNIEKVLKVELGDLRTRLGKVQDETKGMAGEKEMALAEGTRERLLIMERIECLSQLYLGGLEDVRQDMCDVNHSCNKRVDKVESQWDSLKRHREVACEDSGSSLPRQMVDIERGFFKEMLERESISIWRKVVDALAGNKRKMLNMLKLEIQKKLHSAREKVLQITDTRKHDMNALTAKLNQTQEKSPSQKDMANAAASKMRLVNQEVLKEKGATLVAFQDVWKKSHELQGSMEKGSPKLLTATMVFHEERDAASQAVVETTASAMKAGELLAEEELEHESGRGTQHSEEVRDQISEELEFAISTWKQAINGDVTKDRAIMEGFGNENLSQLTEEKLSLMTTVEQLHGSNNSHNVEKGRFGNQKNERVEKDWTDNMEKLNQHTDLRKRLKWFEGNQTNSINSVGEVRSSTCSLEKTINIFLPQNDAAARFENDTSFKMKNLEEKIEGLSRDNVYPQPVSLAAEVKVESMEILAVSTTGSQDLERDLKGHEDRVEDIACSCFQSIAEVETRIAVVECTLSDIQHDEQSQKAELGMLAGSVDVLQRKMLNLEQIGALSADRVPAISVLIGGLESRIEHVASATLNNLQLLGNKVEHVLIGVQSALEGALLAENKCGALGAELVKVFRILTAAKASNNSGVGKRKDAGAACKPQQSSTPGTKSFAPIK</sequence>
<dbReference type="PaxDb" id="3218-PP1S405_2V6.1"/>
<feature type="compositionally biased region" description="Polar residues" evidence="2">
    <location>
        <begin position="49"/>
        <end position="62"/>
    </location>
</feature>
<dbReference type="InParanoid" id="A0A2K1IJM6"/>
<dbReference type="EnsemblPlants" id="Pp3c23_16280V3.1">
    <property type="protein sequence ID" value="Pp3c23_16280V3.1"/>
    <property type="gene ID" value="Pp3c23_16280"/>
</dbReference>
<evidence type="ECO:0000256" key="2">
    <source>
        <dbReference type="SAM" id="MobiDB-lite"/>
    </source>
</evidence>
<gene>
    <name evidence="3" type="ORF">PHYPA_028165</name>
</gene>
<dbReference type="EMBL" id="ABEU02000023">
    <property type="protein sequence ID" value="PNR29472.1"/>
    <property type="molecule type" value="Genomic_DNA"/>
</dbReference>
<feature type="region of interest" description="Disordered" evidence="2">
    <location>
        <begin position="201"/>
        <end position="243"/>
    </location>
</feature>
<protein>
    <submittedName>
        <fullName evidence="3 4">Uncharacterized protein</fullName>
    </submittedName>
</protein>
<feature type="region of interest" description="Disordered" evidence="2">
    <location>
        <begin position="440"/>
        <end position="481"/>
    </location>
</feature>
<evidence type="ECO:0000313" key="3">
    <source>
        <dbReference type="EMBL" id="PNR29472.1"/>
    </source>
</evidence>
<reference evidence="4" key="3">
    <citation type="submission" date="2020-12" db="UniProtKB">
        <authorList>
            <consortium name="EnsemblPlants"/>
        </authorList>
    </citation>
    <scope>IDENTIFICATION</scope>
</reference>
<organism evidence="3">
    <name type="scientific">Physcomitrium patens</name>
    <name type="common">Spreading-leaved earth moss</name>
    <name type="synonym">Physcomitrella patens</name>
    <dbReference type="NCBI Taxonomy" id="3218"/>
    <lineage>
        <taxon>Eukaryota</taxon>
        <taxon>Viridiplantae</taxon>
        <taxon>Streptophyta</taxon>
        <taxon>Embryophyta</taxon>
        <taxon>Bryophyta</taxon>
        <taxon>Bryophytina</taxon>
        <taxon>Bryopsida</taxon>
        <taxon>Funariidae</taxon>
        <taxon>Funariales</taxon>
        <taxon>Funariaceae</taxon>
        <taxon>Physcomitrium</taxon>
    </lineage>
</organism>